<dbReference type="PANTHER" id="PTHR31668:SF20">
    <property type="entry name" value="ZN(II)2CYS6 TRANSCRIPTION FACTOR (EUROFUNG)"/>
    <property type="match status" value="1"/>
</dbReference>
<dbReference type="SMART" id="SM00906">
    <property type="entry name" value="Fungal_trans"/>
    <property type="match status" value="1"/>
</dbReference>
<dbReference type="AlphaFoldDB" id="R4XGK8"/>
<dbReference type="Pfam" id="PF04082">
    <property type="entry name" value="Fungal_trans"/>
    <property type="match status" value="1"/>
</dbReference>
<reference evidence="4 5" key="1">
    <citation type="journal article" date="2013" name="MBio">
        <title>Genome sequencing of the plant pathogen Taphrina deformans, the causal agent of peach leaf curl.</title>
        <authorList>
            <person name="Cisse O.H."/>
            <person name="Almeida J.M.G.C.F."/>
            <person name="Fonseca A."/>
            <person name="Kumar A.A."/>
            <person name="Salojaervi J."/>
            <person name="Overmyer K."/>
            <person name="Hauser P.M."/>
            <person name="Pagni M."/>
        </authorList>
    </citation>
    <scope>NUCLEOTIDE SEQUENCE [LARGE SCALE GENOMIC DNA]</scope>
    <source>
        <strain evidence="5">PYCC 5710 / ATCC 11124 / CBS 356.35 / IMI 108563 / JCM 9778 / NBRC 8474</strain>
    </source>
</reference>
<dbReference type="OrthoDB" id="4132249at2759"/>
<organism evidence="4 5">
    <name type="scientific">Taphrina deformans (strain PYCC 5710 / ATCC 11124 / CBS 356.35 / IMI 108563 / JCM 9778 / NBRC 8474)</name>
    <name type="common">Peach leaf curl fungus</name>
    <name type="synonym">Lalaria deformans</name>
    <dbReference type="NCBI Taxonomy" id="1097556"/>
    <lineage>
        <taxon>Eukaryota</taxon>
        <taxon>Fungi</taxon>
        <taxon>Dikarya</taxon>
        <taxon>Ascomycota</taxon>
        <taxon>Taphrinomycotina</taxon>
        <taxon>Taphrinomycetes</taxon>
        <taxon>Taphrinales</taxon>
        <taxon>Taphrinaceae</taxon>
        <taxon>Taphrina</taxon>
    </lineage>
</organism>
<evidence type="ECO:0000313" key="5">
    <source>
        <dbReference type="Proteomes" id="UP000013776"/>
    </source>
</evidence>
<dbReference type="GO" id="GO:0003677">
    <property type="term" value="F:DNA binding"/>
    <property type="evidence" value="ECO:0007669"/>
    <property type="project" value="InterPro"/>
</dbReference>
<keyword evidence="5" id="KW-1185">Reference proteome</keyword>
<dbReference type="STRING" id="1097556.R4XGK8"/>
<dbReference type="VEuPathDB" id="FungiDB:TAPDE_005321"/>
<dbReference type="CDD" id="cd12148">
    <property type="entry name" value="fungal_TF_MHR"/>
    <property type="match status" value="1"/>
</dbReference>
<dbReference type="InterPro" id="IPR050797">
    <property type="entry name" value="Carb_Metab_Trans_Reg"/>
</dbReference>
<evidence type="ECO:0000256" key="1">
    <source>
        <dbReference type="ARBA" id="ARBA00023242"/>
    </source>
</evidence>
<dbReference type="InterPro" id="IPR007219">
    <property type="entry name" value="XnlR_reg_dom"/>
</dbReference>
<dbReference type="GO" id="GO:0008270">
    <property type="term" value="F:zinc ion binding"/>
    <property type="evidence" value="ECO:0007669"/>
    <property type="project" value="InterPro"/>
</dbReference>
<name>R4XGK8_TAPDE</name>
<evidence type="ECO:0000313" key="4">
    <source>
        <dbReference type="EMBL" id="CCG84787.1"/>
    </source>
</evidence>
<dbReference type="Proteomes" id="UP000013776">
    <property type="component" value="Unassembled WGS sequence"/>
</dbReference>
<comment type="caution">
    <text evidence="4">The sequence shown here is derived from an EMBL/GenBank/DDBJ whole genome shotgun (WGS) entry which is preliminary data.</text>
</comment>
<feature type="region of interest" description="Disordered" evidence="2">
    <location>
        <begin position="351"/>
        <end position="431"/>
    </location>
</feature>
<sequence>MPIVSREDFSTNLEFESLTNERFCLVTSLCALTNLQVLNRPADDLVRETIRVRQTFDYVESPTLDSVHISFFLFACFFGLNIHNTAWFYLREAITFAQLIGLDSEESYSHLTNEEEVAYRRRTFWVLFVTERAYAIQRHHSLSMQPSIDVPSSENSCLQEDMKGFNYMVDLWSQIDSNFLSWWNDKRQPITPDWMNGLHYRLCHCLPENLNISEVQEADILISQQWLRTILWQLSTSRMLLSSNSEHEALKFSFPIKISHDLLQITSRVSEETLEVHGIGICEKVFEVASTLVDVMVCDPAMQDNQLAQTADRNLHALLNLLARLRNGKSHWHAIILEKIKVSMPRFIASATPERETSKAPSSLSREDSWRNDSLSQSSSPRSLPSHTHLSTNQGSRSPSGSSPQTWVRYSQVGDVQQLQRRESPFSPDIRLPLYHGALDT</sequence>
<accession>R4XGK8</accession>
<evidence type="ECO:0000256" key="2">
    <source>
        <dbReference type="SAM" id="MobiDB-lite"/>
    </source>
</evidence>
<feature type="domain" description="Xylanolytic transcriptional activator regulatory" evidence="3">
    <location>
        <begin position="86"/>
        <end position="157"/>
    </location>
</feature>
<proteinExistence type="predicted"/>
<gene>
    <name evidence="4" type="ORF">TAPDE_005321</name>
</gene>
<evidence type="ECO:0000259" key="3">
    <source>
        <dbReference type="SMART" id="SM00906"/>
    </source>
</evidence>
<dbReference type="EMBL" id="CAHR02000307">
    <property type="protein sequence ID" value="CCG84787.1"/>
    <property type="molecule type" value="Genomic_DNA"/>
</dbReference>
<dbReference type="GO" id="GO:0006351">
    <property type="term" value="P:DNA-templated transcription"/>
    <property type="evidence" value="ECO:0007669"/>
    <property type="project" value="InterPro"/>
</dbReference>
<dbReference type="PANTHER" id="PTHR31668">
    <property type="entry name" value="GLUCOSE TRANSPORT TRANSCRIPTION REGULATOR RGT1-RELATED-RELATED"/>
    <property type="match status" value="1"/>
</dbReference>
<protein>
    <recommendedName>
        <fullName evidence="3">Xylanolytic transcriptional activator regulatory domain-containing protein</fullName>
    </recommendedName>
</protein>
<feature type="compositionally biased region" description="Low complexity" evidence="2">
    <location>
        <begin position="374"/>
        <end position="406"/>
    </location>
</feature>
<keyword evidence="1" id="KW-0539">Nucleus</keyword>
<dbReference type="eggNOG" id="ENOG502RXSB">
    <property type="taxonomic scope" value="Eukaryota"/>
</dbReference>